<dbReference type="PRINTS" id="PR00368">
    <property type="entry name" value="FADPNR"/>
</dbReference>
<evidence type="ECO:0000256" key="1">
    <source>
        <dbReference type="ARBA" id="ARBA00001974"/>
    </source>
</evidence>
<evidence type="ECO:0000256" key="3">
    <source>
        <dbReference type="ARBA" id="ARBA00022827"/>
    </source>
</evidence>
<dbReference type="Gene3D" id="3.50.50.60">
    <property type="entry name" value="FAD/NAD(P)-binding domain"/>
    <property type="match status" value="1"/>
</dbReference>
<gene>
    <name evidence="6" type="ORF">FA869_07510</name>
</gene>
<accession>A0A4U0YJI7</accession>
<comment type="cofactor">
    <cofactor evidence="1">
        <name>FAD</name>
        <dbReference type="ChEBI" id="CHEBI:57692"/>
    </cofactor>
</comment>
<dbReference type="Pfam" id="PF00890">
    <property type="entry name" value="FAD_binding_2"/>
    <property type="match status" value="1"/>
</dbReference>
<dbReference type="SUPFAM" id="SSF51905">
    <property type="entry name" value="FAD/NAD(P)-binding domain"/>
    <property type="match status" value="1"/>
</dbReference>
<comment type="caution">
    <text evidence="6">The sequence shown here is derived from an EMBL/GenBank/DDBJ whole genome shotgun (WGS) entry which is preliminary data.</text>
</comment>
<dbReference type="SUPFAM" id="SSF56425">
    <property type="entry name" value="Succinate dehydrogenase/fumarate reductase flavoprotein, catalytic domain"/>
    <property type="match status" value="1"/>
</dbReference>
<evidence type="ECO:0000256" key="2">
    <source>
        <dbReference type="ARBA" id="ARBA00022630"/>
    </source>
</evidence>
<dbReference type="AlphaFoldDB" id="A0A4U0YJI7"/>
<dbReference type="PANTHER" id="PTHR43400">
    <property type="entry name" value="FUMARATE REDUCTASE"/>
    <property type="match status" value="1"/>
</dbReference>
<keyword evidence="2" id="KW-0285">Flavoprotein</keyword>
<keyword evidence="3" id="KW-0274">FAD</keyword>
<dbReference type="InterPro" id="IPR027477">
    <property type="entry name" value="Succ_DH/fumarate_Rdtase_cat_sf"/>
</dbReference>
<dbReference type="Gene3D" id="3.90.700.10">
    <property type="entry name" value="Succinate dehydrogenase/fumarate reductase flavoprotein, catalytic domain"/>
    <property type="match status" value="1"/>
</dbReference>
<proteinExistence type="predicted"/>
<dbReference type="InterPro" id="IPR003953">
    <property type="entry name" value="FAD-dep_OxRdtase_2_FAD-bd"/>
</dbReference>
<dbReference type="EMBL" id="SWAV01000002">
    <property type="protein sequence ID" value="TKA92230.1"/>
    <property type="molecule type" value="Genomic_DNA"/>
</dbReference>
<organism evidence="6 7">
    <name type="scientific">Halopseudomonas bauzanensis</name>
    <dbReference type="NCBI Taxonomy" id="653930"/>
    <lineage>
        <taxon>Bacteria</taxon>
        <taxon>Pseudomonadati</taxon>
        <taxon>Pseudomonadota</taxon>
        <taxon>Gammaproteobacteria</taxon>
        <taxon>Pseudomonadales</taxon>
        <taxon>Pseudomonadaceae</taxon>
        <taxon>Halopseudomonas</taxon>
    </lineage>
</organism>
<reference evidence="6 7" key="1">
    <citation type="submission" date="2019-04" db="EMBL/GenBank/DDBJ databases">
        <title>Crypto-aerobic microbial life in anoxic (sulfidic) marine sediments.</title>
        <authorList>
            <person name="Bhattacharya S."/>
            <person name="Roy C."/>
            <person name="Mondal N."/>
            <person name="Sarkar J."/>
            <person name="Mandal S."/>
            <person name="Rameez M.J."/>
            <person name="Ghosh W."/>
        </authorList>
    </citation>
    <scope>NUCLEOTIDE SEQUENCE [LARGE SCALE GENOMIC DNA]</scope>
    <source>
        <strain evidence="6 7">SBBB</strain>
    </source>
</reference>
<evidence type="ECO:0000313" key="6">
    <source>
        <dbReference type="EMBL" id="TKA92230.1"/>
    </source>
</evidence>
<dbReference type="GO" id="GO:0008202">
    <property type="term" value="P:steroid metabolic process"/>
    <property type="evidence" value="ECO:0007669"/>
    <property type="project" value="UniProtKB-ARBA"/>
</dbReference>
<keyword evidence="4" id="KW-0560">Oxidoreductase</keyword>
<feature type="domain" description="FAD-dependent oxidoreductase 2 FAD-binding" evidence="5">
    <location>
        <begin position="10"/>
        <end position="448"/>
    </location>
</feature>
<evidence type="ECO:0000256" key="4">
    <source>
        <dbReference type="ARBA" id="ARBA00023002"/>
    </source>
</evidence>
<name>A0A4U0YJI7_9GAMM</name>
<dbReference type="InterPro" id="IPR036188">
    <property type="entry name" value="FAD/NAD-bd_sf"/>
</dbReference>
<evidence type="ECO:0000259" key="5">
    <source>
        <dbReference type="Pfam" id="PF00890"/>
    </source>
</evidence>
<dbReference type="InterPro" id="IPR050315">
    <property type="entry name" value="FAD-oxidoreductase_2"/>
</dbReference>
<evidence type="ECO:0000313" key="7">
    <source>
        <dbReference type="Proteomes" id="UP000305198"/>
    </source>
</evidence>
<protein>
    <submittedName>
        <fullName evidence="6">FAD-dependent oxidoreductase</fullName>
    </submittedName>
</protein>
<dbReference type="Proteomes" id="UP000305198">
    <property type="component" value="Unassembled WGS sequence"/>
</dbReference>
<dbReference type="GO" id="GO:0016491">
    <property type="term" value="F:oxidoreductase activity"/>
    <property type="evidence" value="ECO:0007669"/>
    <property type="project" value="UniProtKB-KW"/>
</dbReference>
<dbReference type="PANTHER" id="PTHR43400:SF10">
    <property type="entry name" value="3-OXOSTEROID 1-DEHYDROGENASE"/>
    <property type="match status" value="1"/>
</dbReference>
<sequence>MSVSRSNDYDVIVVGGGGGGLAAALEARRAGASVVILEADKHLGGATASSGGVFYACGTSIQREAGIDNDRPRDVYDYLMTLNQWDARPDLIRFYAERCGPTLEWLRDMGAIFSPRWLVRSGVDTVPRGHSCEGAGQGIADALINAVGAAGIEVVLDCRVQSLIQEDGRVVGVRAQGTDLYASSVVVATGGFGNSPEMIRKHYPSAWHEGWTWAVHRNNPFILGDGITLGEAVGASIVGHDTGLTLPTSGFWQALEPWLPPWIMVVNKRGERFMSELSPYTVCGYLIEKQPERRAWAIFDDRALVEASMDIRYLDPYNAGINIPTWEEPTIRDQVAKGRVKASDSLEGLAALVGIDGETLARSVEVYNEGSDRGEDNHFHKNAPKLFPIRSGPFYAVEIRSAIIGNTAAGLDIDIGTRVLDQHKRPIPGLFAAGEVLGCFQGARYGGGGLAVGNAIVFGREAGVQGAAHALQGVKT</sequence>